<sequence length="411" mass="47266">MNELQNRTLSTIEKIEEARHDIVKDIVHELEDRAIGARTATYDGLHEALRVCLAGVGIHDLSNQHNASASPATMNPAASDERTVMPNFYWTGRFRRVPPDFALLKCLVAHLWTLWRCGNAEKQVPPLHLLETADLPNRNSQKRLSDVRYLMKKIEAYATARNLLRSRQSVEEAVRVYTACLPAVEVPHSTNHVRKRRRGQLSWVSINHFCNFTVIKRPTQRITYQKFTKLYRPKRYFNQRESGTIRIIFNNFPFCFGEYEESIIIRELVSKEEFKTAVNARNVTHALVEHYTAARNEMTGCIKDNRVGMFKCLTMVVDFGVPKFNTKNIWAFVYILLTPIFGIDQCCLERVISLPCMESVTNAFDSPLRDLFGSTTDSRPDVKWMMTNGLGFAGSGAFLIWSIHPRRWHAV</sequence>
<accession>A0A2P4X0W6</accession>
<dbReference type="OrthoDB" id="128611at2759"/>
<comment type="caution">
    <text evidence="1">The sequence shown here is derived from an EMBL/GenBank/DDBJ whole genome shotgun (WGS) entry which is preliminary data.</text>
</comment>
<gene>
    <name evidence="1" type="ORF">PHPALM_32130</name>
</gene>
<reference evidence="1 2" key="1">
    <citation type="journal article" date="2017" name="Genome Biol. Evol.">
        <title>Phytophthora megakarya and P. palmivora, closely related causal agents of cacao black pod rot, underwent increases in genome sizes and gene numbers by different mechanisms.</title>
        <authorList>
            <person name="Ali S.S."/>
            <person name="Shao J."/>
            <person name="Lary D.J."/>
            <person name="Kronmiller B."/>
            <person name="Shen D."/>
            <person name="Strem M.D."/>
            <person name="Amoako-Attah I."/>
            <person name="Akrofi A.Y."/>
            <person name="Begoude B.A."/>
            <person name="Ten Hoopen G.M."/>
            <person name="Coulibaly K."/>
            <person name="Kebe B.I."/>
            <person name="Melnick R.L."/>
            <person name="Guiltinan M.J."/>
            <person name="Tyler B.M."/>
            <person name="Meinhardt L.W."/>
            <person name="Bailey B.A."/>
        </authorList>
    </citation>
    <scope>NUCLEOTIDE SEQUENCE [LARGE SCALE GENOMIC DNA]</scope>
    <source>
        <strain evidence="2">sbr112.9</strain>
    </source>
</reference>
<dbReference type="EMBL" id="NCKW01017306">
    <property type="protein sequence ID" value="POM59184.1"/>
    <property type="molecule type" value="Genomic_DNA"/>
</dbReference>
<organism evidence="1 2">
    <name type="scientific">Phytophthora palmivora</name>
    <dbReference type="NCBI Taxonomy" id="4796"/>
    <lineage>
        <taxon>Eukaryota</taxon>
        <taxon>Sar</taxon>
        <taxon>Stramenopiles</taxon>
        <taxon>Oomycota</taxon>
        <taxon>Peronosporomycetes</taxon>
        <taxon>Peronosporales</taxon>
        <taxon>Peronosporaceae</taxon>
        <taxon>Phytophthora</taxon>
    </lineage>
</organism>
<evidence type="ECO:0000313" key="2">
    <source>
        <dbReference type="Proteomes" id="UP000237271"/>
    </source>
</evidence>
<proteinExistence type="predicted"/>
<keyword evidence="2" id="KW-1185">Reference proteome</keyword>
<dbReference type="AlphaFoldDB" id="A0A2P4X0W6"/>
<evidence type="ECO:0000313" key="1">
    <source>
        <dbReference type="EMBL" id="POM59184.1"/>
    </source>
</evidence>
<protein>
    <submittedName>
        <fullName evidence="1">Uncharacterized protein</fullName>
    </submittedName>
</protein>
<dbReference type="Proteomes" id="UP000237271">
    <property type="component" value="Unassembled WGS sequence"/>
</dbReference>
<name>A0A2P4X0W6_9STRA</name>